<comment type="caution">
    <text evidence="2">The sequence shown here is derived from an EMBL/GenBank/DDBJ whole genome shotgun (WGS) entry which is preliminary data.</text>
</comment>
<dbReference type="Pfam" id="PF00300">
    <property type="entry name" value="His_Phos_1"/>
    <property type="match status" value="1"/>
</dbReference>
<dbReference type="PANTHER" id="PTHR48100:SF1">
    <property type="entry name" value="HISTIDINE PHOSPHATASE FAMILY PROTEIN-RELATED"/>
    <property type="match status" value="1"/>
</dbReference>
<keyword evidence="3" id="KW-1185">Reference proteome</keyword>
<accession>A0A3E2HPT4</accession>
<evidence type="ECO:0000313" key="2">
    <source>
        <dbReference type="EMBL" id="RFU35071.1"/>
    </source>
</evidence>
<dbReference type="CDD" id="cd07067">
    <property type="entry name" value="HP_PGM_like"/>
    <property type="match status" value="1"/>
</dbReference>
<gene>
    <name evidence="2" type="ORF">B7463_g1270</name>
</gene>
<feature type="non-terminal residue" evidence="2">
    <location>
        <position position="1"/>
    </location>
</feature>
<sequence length="460" mass="52595">MLLKNFICPEFATMISIKTARHFKFQSVPGSFFDFTENAQRNPSFRAITLPGLGLIHRQYETDNLIRGPQKSTWERFAFYVEHLNTQNPGSTIYKVLYLTRHGLGYHNAFETKVGKTAWNDHWSHLNGDGQIIWADSKLNEDGIEQARWLGQFWIDAIVNENIHVPETIYTSPLTRALETTRLVFTDVVKEKEIKYKPIIKELLRERLTDHTCDRRSTSSWIKKQFPDFVIESALSEEDELWRKDRFETDDEHLARKQQVLEDIFMTDENTFIALTEAMLMNVQGNDLRELHITDTRGVHGILRYKMFGRRRPLLGAAVVVGASRSAARHEVGRQAQYTAEAQAAAQQAAEAKRLEEERNDRRMQEAIDKAIADERRRAEQAEFEAQKAQTTAGVRSSGPPADLLGYTVVDDNGPAVSQKQAANKCFCPQCRNVCSVDDKFCSRCGHKLTAKELEEQAVA</sequence>
<dbReference type="Proteomes" id="UP000258309">
    <property type="component" value="Unassembled WGS sequence"/>
</dbReference>
<reference evidence="2 3" key="1">
    <citation type="submission" date="2018-05" db="EMBL/GenBank/DDBJ databases">
        <title>Draft genome sequence of Scytalidium lignicola DSM 105466, a ubiquitous saprotrophic fungus.</title>
        <authorList>
            <person name="Buettner E."/>
            <person name="Gebauer A.M."/>
            <person name="Hofrichter M."/>
            <person name="Liers C."/>
            <person name="Kellner H."/>
        </authorList>
    </citation>
    <scope>NUCLEOTIDE SEQUENCE [LARGE SCALE GENOMIC DNA]</scope>
    <source>
        <strain evidence="2 3">DSM 105466</strain>
    </source>
</reference>
<dbReference type="OrthoDB" id="496981at2759"/>
<proteinExistence type="predicted"/>
<evidence type="ECO:0000256" key="1">
    <source>
        <dbReference type="SAM" id="MobiDB-lite"/>
    </source>
</evidence>
<name>A0A3E2HPT4_SCYLI</name>
<feature type="non-terminal residue" evidence="2">
    <location>
        <position position="460"/>
    </location>
</feature>
<dbReference type="InterPro" id="IPR013078">
    <property type="entry name" value="His_Pase_superF_clade-1"/>
</dbReference>
<dbReference type="PANTHER" id="PTHR48100">
    <property type="entry name" value="BROAD-SPECIFICITY PHOSPHATASE YOR283W-RELATED"/>
    <property type="match status" value="1"/>
</dbReference>
<dbReference type="Gene3D" id="3.40.50.1240">
    <property type="entry name" value="Phosphoglycerate mutase-like"/>
    <property type="match status" value="1"/>
</dbReference>
<dbReference type="SUPFAM" id="SSF53254">
    <property type="entry name" value="Phosphoglycerate mutase-like"/>
    <property type="match status" value="1"/>
</dbReference>
<dbReference type="AlphaFoldDB" id="A0A3E2HPT4"/>
<dbReference type="InterPro" id="IPR029033">
    <property type="entry name" value="His_PPase_superfam"/>
</dbReference>
<dbReference type="GO" id="GO:0005737">
    <property type="term" value="C:cytoplasm"/>
    <property type="evidence" value="ECO:0007669"/>
    <property type="project" value="TreeGrafter"/>
</dbReference>
<dbReference type="EMBL" id="NCSJ02000013">
    <property type="protein sequence ID" value="RFU35071.1"/>
    <property type="molecule type" value="Genomic_DNA"/>
</dbReference>
<dbReference type="GO" id="GO:0016791">
    <property type="term" value="F:phosphatase activity"/>
    <property type="evidence" value="ECO:0007669"/>
    <property type="project" value="TreeGrafter"/>
</dbReference>
<feature type="region of interest" description="Disordered" evidence="1">
    <location>
        <begin position="376"/>
        <end position="400"/>
    </location>
</feature>
<dbReference type="InterPro" id="IPR050275">
    <property type="entry name" value="PGM_Phosphatase"/>
</dbReference>
<organism evidence="2 3">
    <name type="scientific">Scytalidium lignicola</name>
    <name type="common">Hyphomycete</name>
    <dbReference type="NCBI Taxonomy" id="5539"/>
    <lineage>
        <taxon>Eukaryota</taxon>
        <taxon>Fungi</taxon>
        <taxon>Dikarya</taxon>
        <taxon>Ascomycota</taxon>
        <taxon>Pezizomycotina</taxon>
        <taxon>Leotiomycetes</taxon>
        <taxon>Leotiomycetes incertae sedis</taxon>
        <taxon>Scytalidium</taxon>
    </lineage>
</organism>
<evidence type="ECO:0000313" key="3">
    <source>
        <dbReference type="Proteomes" id="UP000258309"/>
    </source>
</evidence>
<protein>
    <submittedName>
        <fullName evidence="2">Uncharacterized protein</fullName>
    </submittedName>
</protein>